<sequence>MMSHELYKGIVAQDSSSVHHSLYSGMLRRGSLERESSSFVKNNPSFSKECPMTSELRMRREGRKIKLKSLHYVCNVSSCGEKFSGSDQLDTHMKLHLGVKPFVCNCCGKVCLTESKLKAHEATHANDGVKPVCDVCQRSFSSRSSLNKHKKMLHKPKPHICPQCNFGLEERKYLVIHAKRAHNLDLPLEMESINLLDADADNTNASSQEPSTDNHNEKSKESLLYDSHSTSLNFGTHDILVENLPKNCSDVFKRETGTENSAKVDLLAPIKCSQCTSTFPSQTYLQQHMAVHESEKLFSCLCCCLKFSNEKDLTCHMKSHSFGNETNFPSYISPNQCKDSKIGEKYACVPCKKYFANLGSLKRHQSKDHYSMEFKLL</sequence>
<dbReference type="AlphaFoldDB" id="A0AAN8XDS2"/>
<feature type="compositionally biased region" description="Polar residues" evidence="6">
    <location>
        <begin position="201"/>
        <end position="211"/>
    </location>
</feature>
<feature type="domain" description="C2H2-type" evidence="7">
    <location>
        <begin position="346"/>
        <end position="374"/>
    </location>
</feature>
<feature type="compositionally biased region" description="Basic and acidic residues" evidence="6">
    <location>
        <begin position="212"/>
        <end position="222"/>
    </location>
</feature>
<accession>A0AAN8XDS2</accession>
<dbReference type="FunFam" id="3.30.160.60:FF:000446">
    <property type="entry name" value="Zinc finger protein"/>
    <property type="match status" value="1"/>
</dbReference>
<gene>
    <name evidence="8" type="ORF">SK128_026726</name>
</gene>
<dbReference type="PROSITE" id="PS00028">
    <property type="entry name" value="ZINC_FINGER_C2H2_1"/>
    <property type="match status" value="7"/>
</dbReference>
<evidence type="ECO:0000256" key="2">
    <source>
        <dbReference type="ARBA" id="ARBA00022737"/>
    </source>
</evidence>
<evidence type="ECO:0000313" key="8">
    <source>
        <dbReference type="EMBL" id="KAK7082332.1"/>
    </source>
</evidence>
<evidence type="ECO:0000256" key="5">
    <source>
        <dbReference type="PROSITE-ProRule" id="PRU00042"/>
    </source>
</evidence>
<dbReference type="SMART" id="SM00355">
    <property type="entry name" value="ZnF_C2H2"/>
    <property type="match status" value="7"/>
</dbReference>
<keyword evidence="4" id="KW-0862">Zinc</keyword>
<reference evidence="8 9" key="1">
    <citation type="submission" date="2023-11" db="EMBL/GenBank/DDBJ databases">
        <title>Halocaridina rubra genome assembly.</title>
        <authorList>
            <person name="Smith C."/>
        </authorList>
    </citation>
    <scope>NUCLEOTIDE SEQUENCE [LARGE SCALE GENOMIC DNA]</scope>
    <source>
        <strain evidence="8">EP-1</strain>
        <tissue evidence="8">Whole</tissue>
    </source>
</reference>
<proteinExistence type="predicted"/>
<dbReference type="SUPFAM" id="SSF57667">
    <property type="entry name" value="beta-beta-alpha zinc fingers"/>
    <property type="match status" value="3"/>
</dbReference>
<keyword evidence="2" id="KW-0677">Repeat</keyword>
<keyword evidence="3 5" id="KW-0863">Zinc-finger</keyword>
<name>A0AAN8XDS2_HALRR</name>
<dbReference type="PROSITE" id="PS50157">
    <property type="entry name" value="ZINC_FINGER_C2H2_2"/>
    <property type="match status" value="6"/>
</dbReference>
<feature type="domain" description="C2H2-type" evidence="7">
    <location>
        <begin position="72"/>
        <end position="101"/>
    </location>
</feature>
<dbReference type="GO" id="GO:0005634">
    <property type="term" value="C:nucleus"/>
    <property type="evidence" value="ECO:0007669"/>
    <property type="project" value="UniProtKB-ARBA"/>
</dbReference>
<evidence type="ECO:0000256" key="1">
    <source>
        <dbReference type="ARBA" id="ARBA00022723"/>
    </source>
</evidence>
<evidence type="ECO:0000256" key="4">
    <source>
        <dbReference type="ARBA" id="ARBA00022833"/>
    </source>
</evidence>
<protein>
    <recommendedName>
        <fullName evidence="7">C2H2-type domain-containing protein</fullName>
    </recommendedName>
</protein>
<organism evidence="8 9">
    <name type="scientific">Halocaridina rubra</name>
    <name type="common">Hawaiian red shrimp</name>
    <dbReference type="NCBI Taxonomy" id="373956"/>
    <lineage>
        <taxon>Eukaryota</taxon>
        <taxon>Metazoa</taxon>
        <taxon>Ecdysozoa</taxon>
        <taxon>Arthropoda</taxon>
        <taxon>Crustacea</taxon>
        <taxon>Multicrustacea</taxon>
        <taxon>Malacostraca</taxon>
        <taxon>Eumalacostraca</taxon>
        <taxon>Eucarida</taxon>
        <taxon>Decapoda</taxon>
        <taxon>Pleocyemata</taxon>
        <taxon>Caridea</taxon>
        <taxon>Atyoidea</taxon>
        <taxon>Atyidae</taxon>
        <taxon>Halocaridina</taxon>
    </lineage>
</organism>
<feature type="domain" description="C2H2-type" evidence="7">
    <location>
        <begin position="298"/>
        <end position="325"/>
    </location>
</feature>
<keyword evidence="1" id="KW-0479">Metal-binding</keyword>
<dbReference type="Proteomes" id="UP001381693">
    <property type="component" value="Unassembled WGS sequence"/>
</dbReference>
<feature type="domain" description="C2H2-type" evidence="7">
    <location>
        <begin position="131"/>
        <end position="159"/>
    </location>
</feature>
<keyword evidence="9" id="KW-1185">Reference proteome</keyword>
<feature type="domain" description="C2H2-type" evidence="7">
    <location>
        <begin position="270"/>
        <end position="297"/>
    </location>
</feature>
<dbReference type="InterPro" id="IPR013087">
    <property type="entry name" value="Znf_C2H2_type"/>
</dbReference>
<dbReference type="EMBL" id="JAXCGZ010004069">
    <property type="protein sequence ID" value="KAK7082332.1"/>
    <property type="molecule type" value="Genomic_DNA"/>
</dbReference>
<evidence type="ECO:0000259" key="7">
    <source>
        <dbReference type="PROSITE" id="PS50157"/>
    </source>
</evidence>
<comment type="caution">
    <text evidence="8">The sequence shown here is derived from an EMBL/GenBank/DDBJ whole genome shotgun (WGS) entry which is preliminary data.</text>
</comment>
<dbReference type="PANTHER" id="PTHR24379">
    <property type="entry name" value="KRAB AND ZINC FINGER DOMAIN-CONTAINING"/>
    <property type="match status" value="1"/>
</dbReference>
<dbReference type="GO" id="GO:0008270">
    <property type="term" value="F:zinc ion binding"/>
    <property type="evidence" value="ECO:0007669"/>
    <property type="project" value="UniProtKB-KW"/>
</dbReference>
<feature type="domain" description="C2H2-type" evidence="7">
    <location>
        <begin position="102"/>
        <end position="129"/>
    </location>
</feature>
<dbReference type="PANTHER" id="PTHR24379:SF121">
    <property type="entry name" value="C2H2-TYPE DOMAIN-CONTAINING PROTEIN"/>
    <property type="match status" value="1"/>
</dbReference>
<evidence type="ECO:0000256" key="3">
    <source>
        <dbReference type="ARBA" id="ARBA00022771"/>
    </source>
</evidence>
<dbReference type="Gene3D" id="3.30.160.60">
    <property type="entry name" value="Classic Zinc Finger"/>
    <property type="match status" value="4"/>
</dbReference>
<evidence type="ECO:0000256" key="6">
    <source>
        <dbReference type="SAM" id="MobiDB-lite"/>
    </source>
</evidence>
<evidence type="ECO:0000313" key="9">
    <source>
        <dbReference type="Proteomes" id="UP001381693"/>
    </source>
</evidence>
<feature type="region of interest" description="Disordered" evidence="6">
    <location>
        <begin position="201"/>
        <end position="222"/>
    </location>
</feature>
<dbReference type="Pfam" id="PF00096">
    <property type="entry name" value="zf-C2H2"/>
    <property type="match status" value="3"/>
</dbReference>
<dbReference type="InterPro" id="IPR036236">
    <property type="entry name" value="Znf_C2H2_sf"/>
</dbReference>